<dbReference type="GO" id="GO:0016020">
    <property type="term" value="C:membrane"/>
    <property type="evidence" value="ECO:0007669"/>
    <property type="project" value="UniProtKB-SubCell"/>
</dbReference>
<evidence type="ECO:0000256" key="5">
    <source>
        <dbReference type="SAM" id="MobiDB-lite"/>
    </source>
</evidence>
<dbReference type="Proteomes" id="UP000758603">
    <property type="component" value="Unassembled WGS sequence"/>
</dbReference>
<dbReference type="PANTHER" id="PTHR31465:SF1">
    <property type="entry name" value="PROTEIN RTA1-RELATED"/>
    <property type="match status" value="1"/>
</dbReference>
<feature type="transmembrane region" description="Helical" evidence="6">
    <location>
        <begin position="235"/>
        <end position="255"/>
    </location>
</feature>
<keyword evidence="3 6" id="KW-1133">Transmembrane helix</keyword>
<dbReference type="RefSeq" id="XP_045961765.1">
    <property type="nucleotide sequence ID" value="XM_046099577.1"/>
</dbReference>
<dbReference type="AlphaFoldDB" id="A0A9P9A1U8"/>
<feature type="compositionally biased region" description="Polar residues" evidence="5">
    <location>
        <begin position="305"/>
        <end position="316"/>
    </location>
</feature>
<keyword evidence="4 6" id="KW-0472">Membrane</keyword>
<name>A0A9P9A1U8_9PEZI</name>
<evidence type="ECO:0000256" key="6">
    <source>
        <dbReference type="SAM" id="Phobius"/>
    </source>
</evidence>
<dbReference type="EMBL" id="JAGPXC010000002">
    <property type="protein sequence ID" value="KAH6657531.1"/>
    <property type="molecule type" value="Genomic_DNA"/>
</dbReference>
<feature type="transmembrane region" description="Helical" evidence="6">
    <location>
        <begin position="62"/>
        <end position="81"/>
    </location>
</feature>
<accession>A0A9P9A1U8</accession>
<evidence type="ECO:0000256" key="4">
    <source>
        <dbReference type="ARBA" id="ARBA00023136"/>
    </source>
</evidence>
<feature type="transmembrane region" description="Helical" evidence="6">
    <location>
        <begin position="30"/>
        <end position="55"/>
    </location>
</feature>
<evidence type="ECO:0000256" key="1">
    <source>
        <dbReference type="ARBA" id="ARBA00004141"/>
    </source>
</evidence>
<comment type="caution">
    <text evidence="7">The sequence shown here is derived from an EMBL/GenBank/DDBJ whole genome shotgun (WGS) entry which is preliminary data.</text>
</comment>
<feature type="transmembrane region" description="Helical" evidence="6">
    <location>
        <begin position="205"/>
        <end position="223"/>
    </location>
</feature>
<gene>
    <name evidence="7" type="ORF">BKA67DRAFT_532736</name>
</gene>
<feature type="transmembrane region" description="Helical" evidence="6">
    <location>
        <begin position="125"/>
        <end position="146"/>
    </location>
</feature>
<evidence type="ECO:0000313" key="8">
    <source>
        <dbReference type="Proteomes" id="UP000758603"/>
    </source>
</evidence>
<reference evidence="7" key="1">
    <citation type="journal article" date="2021" name="Nat. Commun.">
        <title>Genetic determinants of endophytism in the Arabidopsis root mycobiome.</title>
        <authorList>
            <person name="Mesny F."/>
            <person name="Miyauchi S."/>
            <person name="Thiergart T."/>
            <person name="Pickel B."/>
            <person name="Atanasova L."/>
            <person name="Karlsson M."/>
            <person name="Huettel B."/>
            <person name="Barry K.W."/>
            <person name="Haridas S."/>
            <person name="Chen C."/>
            <person name="Bauer D."/>
            <person name="Andreopoulos W."/>
            <person name="Pangilinan J."/>
            <person name="LaButti K."/>
            <person name="Riley R."/>
            <person name="Lipzen A."/>
            <person name="Clum A."/>
            <person name="Drula E."/>
            <person name="Henrissat B."/>
            <person name="Kohler A."/>
            <person name="Grigoriev I.V."/>
            <person name="Martin F.M."/>
            <person name="Hacquard S."/>
        </authorList>
    </citation>
    <scope>NUCLEOTIDE SEQUENCE</scope>
    <source>
        <strain evidence="7">MPI-SDFR-AT-0073</strain>
    </source>
</reference>
<dbReference type="PANTHER" id="PTHR31465">
    <property type="entry name" value="PROTEIN RTA1-RELATED"/>
    <property type="match status" value="1"/>
</dbReference>
<feature type="compositionally biased region" description="Acidic residues" evidence="5">
    <location>
        <begin position="268"/>
        <end position="286"/>
    </location>
</feature>
<feature type="region of interest" description="Disordered" evidence="5">
    <location>
        <begin position="263"/>
        <end position="338"/>
    </location>
</feature>
<proteinExistence type="predicted"/>
<keyword evidence="2 6" id="KW-0812">Transmembrane</keyword>
<sequence length="338" mass="37047">MAPTQNLAFGIRELKYPEETKTPYGYVPHFGINVTFLVVYCILTLYALVSCYMCLEVKHKRWLLRSVLVTIALCIELGGYLERVRGADNPKSYRDFLIQLTLLNSAPAFIMAAHRPVHRIGPYLCYAFGILDIAAAAFVVFGSPSAFHNISPGDSVDKVHDNTHTFLHLILAAMIAQIVTVSIFLALLALVLWHCARSGIPLPKDFILPMVGAAVLIMARAVAKIAEGGIDADEWLFLGLDSLVMVAASALLVAAHPILSWPPVLGGEDPEDPEYTDGDDDEEEEEQRPSRQQRGLRRRAENLSLPLNSRKGNTITWADGEDGGETVNDGGSSHIVGR</sequence>
<feature type="transmembrane region" description="Helical" evidence="6">
    <location>
        <begin position="96"/>
        <end position="113"/>
    </location>
</feature>
<comment type="subcellular location">
    <subcellularLocation>
        <location evidence="1">Membrane</location>
        <topology evidence="1">Multi-pass membrane protein</topology>
    </subcellularLocation>
</comment>
<keyword evidence="8" id="KW-1185">Reference proteome</keyword>
<dbReference type="InterPro" id="IPR007568">
    <property type="entry name" value="RTA1"/>
</dbReference>
<evidence type="ECO:0000256" key="3">
    <source>
        <dbReference type="ARBA" id="ARBA00022989"/>
    </source>
</evidence>
<dbReference type="GeneID" id="70128469"/>
<organism evidence="7 8">
    <name type="scientific">Truncatella angustata</name>
    <dbReference type="NCBI Taxonomy" id="152316"/>
    <lineage>
        <taxon>Eukaryota</taxon>
        <taxon>Fungi</taxon>
        <taxon>Dikarya</taxon>
        <taxon>Ascomycota</taxon>
        <taxon>Pezizomycotina</taxon>
        <taxon>Sordariomycetes</taxon>
        <taxon>Xylariomycetidae</taxon>
        <taxon>Amphisphaeriales</taxon>
        <taxon>Sporocadaceae</taxon>
        <taxon>Truncatella</taxon>
    </lineage>
</organism>
<evidence type="ECO:0000256" key="2">
    <source>
        <dbReference type="ARBA" id="ARBA00022692"/>
    </source>
</evidence>
<dbReference type="Pfam" id="PF04479">
    <property type="entry name" value="RTA1"/>
    <property type="match status" value="1"/>
</dbReference>
<feature type="transmembrane region" description="Helical" evidence="6">
    <location>
        <begin position="166"/>
        <end position="193"/>
    </location>
</feature>
<evidence type="ECO:0000313" key="7">
    <source>
        <dbReference type="EMBL" id="KAH6657531.1"/>
    </source>
</evidence>
<protein>
    <submittedName>
        <fullName evidence="7">Uncharacterized protein</fullName>
    </submittedName>
</protein>
<dbReference type="OrthoDB" id="10513543at2759"/>